<proteinExistence type="predicted"/>
<dbReference type="EMBL" id="GBXM01022761">
    <property type="protein sequence ID" value="JAH85816.1"/>
    <property type="molecule type" value="Transcribed_RNA"/>
</dbReference>
<reference evidence="1" key="2">
    <citation type="journal article" date="2015" name="Fish Shellfish Immunol.">
        <title>Early steps in the European eel (Anguilla anguilla)-Vibrio vulnificus interaction in the gills: Role of the RtxA13 toxin.</title>
        <authorList>
            <person name="Callol A."/>
            <person name="Pajuelo D."/>
            <person name="Ebbesson L."/>
            <person name="Teles M."/>
            <person name="MacKenzie S."/>
            <person name="Amaro C."/>
        </authorList>
    </citation>
    <scope>NUCLEOTIDE SEQUENCE</scope>
</reference>
<dbReference type="AlphaFoldDB" id="A0A0E9W694"/>
<accession>A0A0E9W694</accession>
<sequence>MVMQCHNFSNDICFHFNCVKCIYK</sequence>
<evidence type="ECO:0000313" key="1">
    <source>
        <dbReference type="EMBL" id="JAH85816.1"/>
    </source>
</evidence>
<organism evidence="1">
    <name type="scientific">Anguilla anguilla</name>
    <name type="common">European freshwater eel</name>
    <name type="synonym">Muraena anguilla</name>
    <dbReference type="NCBI Taxonomy" id="7936"/>
    <lineage>
        <taxon>Eukaryota</taxon>
        <taxon>Metazoa</taxon>
        <taxon>Chordata</taxon>
        <taxon>Craniata</taxon>
        <taxon>Vertebrata</taxon>
        <taxon>Euteleostomi</taxon>
        <taxon>Actinopterygii</taxon>
        <taxon>Neopterygii</taxon>
        <taxon>Teleostei</taxon>
        <taxon>Anguilliformes</taxon>
        <taxon>Anguillidae</taxon>
        <taxon>Anguilla</taxon>
    </lineage>
</organism>
<reference evidence="1" key="1">
    <citation type="submission" date="2014-11" db="EMBL/GenBank/DDBJ databases">
        <authorList>
            <person name="Amaro Gonzalez C."/>
        </authorList>
    </citation>
    <scope>NUCLEOTIDE SEQUENCE</scope>
</reference>
<name>A0A0E9W694_ANGAN</name>
<protein>
    <submittedName>
        <fullName evidence="1">Uncharacterized protein</fullName>
    </submittedName>
</protein>